<feature type="transmembrane region" description="Helical" evidence="7">
    <location>
        <begin position="21"/>
        <end position="45"/>
    </location>
</feature>
<comment type="caution">
    <text evidence="10">The sequence shown here is derived from an EMBL/GenBank/DDBJ whole genome shotgun (WGS) entry which is preliminary data.</text>
</comment>
<keyword evidence="3 7" id="KW-0812">Transmembrane</keyword>
<evidence type="ECO:0000259" key="8">
    <source>
        <dbReference type="Pfam" id="PF02687"/>
    </source>
</evidence>
<protein>
    <submittedName>
        <fullName evidence="10">ABC transporter permease</fullName>
    </submittedName>
</protein>
<evidence type="ECO:0000256" key="1">
    <source>
        <dbReference type="ARBA" id="ARBA00004651"/>
    </source>
</evidence>
<evidence type="ECO:0000256" key="2">
    <source>
        <dbReference type="ARBA" id="ARBA00022475"/>
    </source>
</evidence>
<dbReference type="PANTHER" id="PTHR30572">
    <property type="entry name" value="MEMBRANE COMPONENT OF TRANSPORTER-RELATED"/>
    <property type="match status" value="1"/>
</dbReference>
<dbReference type="RefSeq" id="WP_121129719.1">
    <property type="nucleotide sequence ID" value="NZ_JBHUFK010000033.1"/>
</dbReference>
<evidence type="ECO:0000256" key="5">
    <source>
        <dbReference type="ARBA" id="ARBA00023136"/>
    </source>
</evidence>
<dbReference type="EMBL" id="RBZO01000007">
    <property type="protein sequence ID" value="RKQ16835.1"/>
    <property type="molecule type" value="Genomic_DNA"/>
</dbReference>
<reference evidence="10 11" key="1">
    <citation type="journal article" date="2015" name="Antonie Van Leeuwenhoek">
        <title>Oceanobacillus bengalensis sp. nov., a bacterium isolated from seawater of the Bay of Bengal.</title>
        <authorList>
            <person name="Yongchang O."/>
            <person name="Xiang W."/>
            <person name="Wang G."/>
        </authorList>
    </citation>
    <scope>NUCLEOTIDE SEQUENCE [LARGE SCALE GENOMIC DNA]</scope>
    <source>
        <strain evidence="10 11">MCCC 1K00260</strain>
    </source>
</reference>
<dbReference type="InterPro" id="IPR025857">
    <property type="entry name" value="MacB_PCD"/>
</dbReference>
<evidence type="ECO:0000259" key="9">
    <source>
        <dbReference type="Pfam" id="PF12704"/>
    </source>
</evidence>
<feature type="domain" description="MacB-like periplasmic core" evidence="9">
    <location>
        <begin position="21"/>
        <end position="234"/>
    </location>
</feature>
<feature type="transmembrane region" description="Helical" evidence="7">
    <location>
        <begin position="358"/>
        <end position="382"/>
    </location>
</feature>
<organism evidence="10 11">
    <name type="scientific">Oceanobacillus bengalensis</name>
    <dbReference type="NCBI Taxonomy" id="1435466"/>
    <lineage>
        <taxon>Bacteria</taxon>
        <taxon>Bacillati</taxon>
        <taxon>Bacillota</taxon>
        <taxon>Bacilli</taxon>
        <taxon>Bacillales</taxon>
        <taxon>Bacillaceae</taxon>
        <taxon>Oceanobacillus</taxon>
    </lineage>
</organism>
<evidence type="ECO:0000256" key="6">
    <source>
        <dbReference type="ARBA" id="ARBA00038076"/>
    </source>
</evidence>
<sequence>MKFKDKIRFIRQNIKKNKVRTFMTILATAMGCAFLIVLASIGYGLQKSVVEDTLEQQIVTQIDVHGQEDDNGNYRSLTMEDVKYFEEMENVKAVTRRNQIRQMPTFTLEDYQTSVAAVTAHFPSEKDSGLELAEGRFPESANEVIVGDHFSEYLALITEEDIYDEKTGMIKESFLYQESLLNKTVEMTVTDNDEVEHVIPLKIVGIMEEPTKEWLQDRNVYVSNEIYTEVEIFTGTPGGELGIEPEMYDATEEAEAIDNVKVYADNLEVVQSISDKLEDENYAIYSVVSEMNQINMLFTVAKAGLILVGTIAIIIASIGIYNTMTMAVTERAPDIGIMKAIGANPKTIKQIFLLESSYIGIIGAFIGVIVAYATSFLVNLGLPMILEMTFGEELPEGLQFSSIPISLVLISIGICLLVTIVSGLRPAKRATELDVLKAMRREF</sequence>
<keyword evidence="5 7" id="KW-0472">Membrane</keyword>
<dbReference type="Proteomes" id="UP000281813">
    <property type="component" value="Unassembled WGS sequence"/>
</dbReference>
<dbReference type="PANTHER" id="PTHR30572:SF4">
    <property type="entry name" value="ABC TRANSPORTER PERMEASE YTRF"/>
    <property type="match status" value="1"/>
</dbReference>
<gene>
    <name evidence="10" type="ORF">D8M05_06165</name>
</gene>
<evidence type="ECO:0000256" key="3">
    <source>
        <dbReference type="ARBA" id="ARBA00022692"/>
    </source>
</evidence>
<feature type="transmembrane region" description="Helical" evidence="7">
    <location>
        <begin position="296"/>
        <end position="321"/>
    </location>
</feature>
<evidence type="ECO:0000256" key="7">
    <source>
        <dbReference type="SAM" id="Phobius"/>
    </source>
</evidence>
<dbReference type="Pfam" id="PF02687">
    <property type="entry name" value="FtsX"/>
    <property type="match status" value="1"/>
</dbReference>
<feature type="domain" description="ABC3 transporter permease C-terminal" evidence="8">
    <location>
        <begin position="307"/>
        <end position="429"/>
    </location>
</feature>
<evidence type="ECO:0000313" key="11">
    <source>
        <dbReference type="Proteomes" id="UP000281813"/>
    </source>
</evidence>
<dbReference type="InterPro" id="IPR050250">
    <property type="entry name" value="Macrolide_Exporter_MacB"/>
</dbReference>
<keyword evidence="11" id="KW-1185">Reference proteome</keyword>
<feature type="transmembrane region" description="Helical" evidence="7">
    <location>
        <begin position="402"/>
        <end position="424"/>
    </location>
</feature>
<name>A0A494Z4C5_9BACI</name>
<dbReference type="InterPro" id="IPR003838">
    <property type="entry name" value="ABC3_permease_C"/>
</dbReference>
<dbReference type="Pfam" id="PF12704">
    <property type="entry name" value="MacB_PCD"/>
    <property type="match status" value="1"/>
</dbReference>
<comment type="similarity">
    <text evidence="6">Belongs to the ABC-4 integral membrane protein family.</text>
</comment>
<dbReference type="GO" id="GO:0005886">
    <property type="term" value="C:plasma membrane"/>
    <property type="evidence" value="ECO:0007669"/>
    <property type="project" value="UniProtKB-SubCell"/>
</dbReference>
<dbReference type="PROSITE" id="PS51257">
    <property type="entry name" value="PROKAR_LIPOPROTEIN"/>
    <property type="match status" value="1"/>
</dbReference>
<comment type="subcellular location">
    <subcellularLocation>
        <location evidence="1">Cell membrane</location>
        <topology evidence="1">Multi-pass membrane protein</topology>
    </subcellularLocation>
</comment>
<evidence type="ECO:0000313" key="10">
    <source>
        <dbReference type="EMBL" id="RKQ16835.1"/>
    </source>
</evidence>
<dbReference type="OrthoDB" id="9770099at2"/>
<accession>A0A494Z4C5</accession>
<keyword evidence="2" id="KW-1003">Cell membrane</keyword>
<proteinExistence type="inferred from homology"/>
<dbReference type="AlphaFoldDB" id="A0A494Z4C5"/>
<dbReference type="GO" id="GO:0022857">
    <property type="term" value="F:transmembrane transporter activity"/>
    <property type="evidence" value="ECO:0007669"/>
    <property type="project" value="TreeGrafter"/>
</dbReference>
<keyword evidence="4 7" id="KW-1133">Transmembrane helix</keyword>
<evidence type="ECO:0000256" key="4">
    <source>
        <dbReference type="ARBA" id="ARBA00022989"/>
    </source>
</evidence>